<protein>
    <submittedName>
        <fullName evidence="1">Uncharacterized protein</fullName>
    </submittedName>
</protein>
<dbReference type="EMBL" id="GGEC01070165">
    <property type="protein sequence ID" value="MBX50649.1"/>
    <property type="molecule type" value="Transcribed_RNA"/>
</dbReference>
<accession>A0A2P2P7H2</accession>
<name>A0A2P2P7H2_RHIMU</name>
<organism evidence="1">
    <name type="scientific">Rhizophora mucronata</name>
    <name type="common">Asiatic mangrove</name>
    <dbReference type="NCBI Taxonomy" id="61149"/>
    <lineage>
        <taxon>Eukaryota</taxon>
        <taxon>Viridiplantae</taxon>
        <taxon>Streptophyta</taxon>
        <taxon>Embryophyta</taxon>
        <taxon>Tracheophyta</taxon>
        <taxon>Spermatophyta</taxon>
        <taxon>Magnoliopsida</taxon>
        <taxon>eudicotyledons</taxon>
        <taxon>Gunneridae</taxon>
        <taxon>Pentapetalae</taxon>
        <taxon>rosids</taxon>
        <taxon>fabids</taxon>
        <taxon>Malpighiales</taxon>
        <taxon>Rhizophoraceae</taxon>
        <taxon>Rhizophora</taxon>
    </lineage>
</organism>
<proteinExistence type="predicted"/>
<reference evidence="1" key="1">
    <citation type="submission" date="2018-02" db="EMBL/GenBank/DDBJ databases">
        <title>Rhizophora mucronata_Transcriptome.</title>
        <authorList>
            <person name="Meera S.P."/>
            <person name="Sreeshan A."/>
            <person name="Augustine A."/>
        </authorList>
    </citation>
    <scope>NUCLEOTIDE SEQUENCE</scope>
    <source>
        <tissue evidence="1">Leaf</tissue>
    </source>
</reference>
<evidence type="ECO:0000313" key="1">
    <source>
        <dbReference type="EMBL" id="MBX50649.1"/>
    </source>
</evidence>
<sequence>MVIKQQYMCFKVTYKNNCQKGALGYCPLGRGGDGLKHLHIKGN</sequence>
<dbReference type="AlphaFoldDB" id="A0A2P2P7H2"/>